<organism evidence="1 2">
    <name type="scientific">Parahaliea mediterranea</name>
    <dbReference type="NCBI Taxonomy" id="651086"/>
    <lineage>
        <taxon>Bacteria</taxon>
        <taxon>Pseudomonadati</taxon>
        <taxon>Pseudomonadota</taxon>
        <taxon>Gammaproteobacteria</taxon>
        <taxon>Cellvibrionales</taxon>
        <taxon>Halieaceae</taxon>
        <taxon>Parahaliea</taxon>
    </lineage>
</organism>
<sequence>MIRMLAQIWELRGTTNGVRTDTQGVPAEVLGWWMNMINRRISFIALLLLIQGCDIDNKSLDERVNVPYFAHCSDSFSKMLSRFQEYGGPFETDVFLPERKSHPEFDTNGVAVIRYNSTQANLVDPAINAYLDSCGPNSSITFSSDGVTEKAVRDVIKHYQSGEVYTGKIYLLLEDEHIEVFFTKARKY</sequence>
<dbReference type="RefSeq" id="WP_206561095.1">
    <property type="nucleotide sequence ID" value="NZ_JAFKCZ010000009.1"/>
</dbReference>
<dbReference type="EMBL" id="JAFKCZ010000009">
    <property type="protein sequence ID" value="MBN7797645.1"/>
    <property type="molecule type" value="Genomic_DNA"/>
</dbReference>
<comment type="caution">
    <text evidence="1">The sequence shown here is derived from an EMBL/GenBank/DDBJ whole genome shotgun (WGS) entry which is preliminary data.</text>
</comment>
<gene>
    <name evidence="1" type="ORF">JYP50_13625</name>
</gene>
<evidence type="ECO:0000313" key="1">
    <source>
        <dbReference type="EMBL" id="MBN7797645.1"/>
    </source>
</evidence>
<reference evidence="1" key="1">
    <citation type="submission" date="2021-02" db="EMBL/GenBank/DDBJ databases">
        <title>PHA producing bacteria isolated from coastal sediment in Guangdong, Shenzhen.</title>
        <authorList>
            <person name="Zheng W."/>
            <person name="Yu S."/>
            <person name="Huang Y."/>
        </authorList>
    </citation>
    <scope>NUCLEOTIDE SEQUENCE</scope>
    <source>
        <strain evidence="1">TN14-10</strain>
    </source>
</reference>
<evidence type="ECO:0000313" key="2">
    <source>
        <dbReference type="Proteomes" id="UP000664303"/>
    </source>
</evidence>
<dbReference type="Proteomes" id="UP000664303">
    <property type="component" value="Unassembled WGS sequence"/>
</dbReference>
<name>A0A939DG23_9GAMM</name>
<dbReference type="AlphaFoldDB" id="A0A939DG23"/>
<proteinExistence type="predicted"/>
<keyword evidence="2" id="KW-1185">Reference proteome</keyword>
<protein>
    <submittedName>
        <fullName evidence="1">Uncharacterized protein</fullName>
    </submittedName>
</protein>
<accession>A0A939DG23</accession>